<dbReference type="PANTHER" id="PTHR42034">
    <property type="entry name" value="CHROMOSOME 7, WHOLE GENOME SHOTGUN SEQUENCE-RELATED"/>
    <property type="match status" value="1"/>
</dbReference>
<sequence>MPWTQISDTRWERPLDGLEAYFVMIANMSASTCDGREHYTLFSALKLEINSSDVISDLRNAWKQLRLEQPQIATTIEDMKRIYTIPSEESLEKWLTDTFIVSHACSAEEMQQSIKPIKQTTLYYIPASSEIVLRGHHYTFDGTGMEMICHSFLQALAQPEKKITFGDEHAQLAPILEEVLRFSEESTSAKKEAEDLLGYYLSNQPAIGPVSELGTAPAGNCKHAELVFSPDTTALLVKICHSKGISVTSAVHATYVRVIMEYADPESNQSRYTSMNQFNLRPYLPAPYNSSKYAASVYYAPHPHKVDLPTSYWDLVESFNKYYKTFVQDPEALETTGHFKRGMRDVASNPEFLKAPPPKDALVSSLGVVERFINREYNGIKVRDFKFGADIVLGMSMLFFYTFQGKFRLVHSFNDAYENPEDIQMYLEKIQRILVQELRL</sequence>
<comment type="caution">
    <text evidence="1">The sequence shown here is derived from an EMBL/GenBank/DDBJ whole genome shotgun (WGS) entry which is preliminary data.</text>
</comment>
<dbReference type="AlphaFoldDB" id="A0A8K0SC97"/>
<evidence type="ECO:0000313" key="2">
    <source>
        <dbReference type="Proteomes" id="UP000813427"/>
    </source>
</evidence>
<organism evidence="1 2">
    <name type="scientific">Fusarium tricinctum</name>
    <dbReference type="NCBI Taxonomy" id="61284"/>
    <lineage>
        <taxon>Eukaryota</taxon>
        <taxon>Fungi</taxon>
        <taxon>Dikarya</taxon>
        <taxon>Ascomycota</taxon>
        <taxon>Pezizomycotina</taxon>
        <taxon>Sordariomycetes</taxon>
        <taxon>Hypocreomycetidae</taxon>
        <taxon>Hypocreales</taxon>
        <taxon>Nectriaceae</taxon>
        <taxon>Fusarium</taxon>
        <taxon>Fusarium tricinctum species complex</taxon>
    </lineage>
</organism>
<dbReference type="Gene3D" id="3.30.559.30">
    <property type="entry name" value="Nonribosomal peptide synthetase, condensation domain"/>
    <property type="match status" value="1"/>
</dbReference>
<gene>
    <name evidence="1" type="ORF">BKA59DRAFT_466558</name>
</gene>
<keyword evidence="2" id="KW-1185">Reference proteome</keyword>
<dbReference type="OrthoDB" id="10000533at2759"/>
<dbReference type="PANTHER" id="PTHR42034:SF1">
    <property type="entry name" value="CONDENSATION DOMAIN-CONTAINING PROTEIN"/>
    <property type="match status" value="1"/>
</dbReference>
<evidence type="ECO:0000313" key="1">
    <source>
        <dbReference type="EMBL" id="KAH7263664.1"/>
    </source>
</evidence>
<dbReference type="InterPro" id="IPR023213">
    <property type="entry name" value="CAT-like_dom_sf"/>
</dbReference>
<evidence type="ECO:0008006" key="3">
    <source>
        <dbReference type="Google" id="ProtNLM"/>
    </source>
</evidence>
<reference evidence="1" key="1">
    <citation type="journal article" date="2021" name="Nat. Commun.">
        <title>Genetic determinants of endophytism in the Arabidopsis root mycobiome.</title>
        <authorList>
            <person name="Mesny F."/>
            <person name="Miyauchi S."/>
            <person name="Thiergart T."/>
            <person name="Pickel B."/>
            <person name="Atanasova L."/>
            <person name="Karlsson M."/>
            <person name="Huettel B."/>
            <person name="Barry K.W."/>
            <person name="Haridas S."/>
            <person name="Chen C."/>
            <person name="Bauer D."/>
            <person name="Andreopoulos W."/>
            <person name="Pangilinan J."/>
            <person name="LaButti K."/>
            <person name="Riley R."/>
            <person name="Lipzen A."/>
            <person name="Clum A."/>
            <person name="Drula E."/>
            <person name="Henrissat B."/>
            <person name="Kohler A."/>
            <person name="Grigoriev I.V."/>
            <person name="Martin F.M."/>
            <person name="Hacquard S."/>
        </authorList>
    </citation>
    <scope>NUCLEOTIDE SEQUENCE</scope>
    <source>
        <strain evidence="1">MPI-SDFR-AT-0068</strain>
    </source>
</reference>
<dbReference type="Gene3D" id="3.30.559.10">
    <property type="entry name" value="Chloramphenicol acetyltransferase-like domain"/>
    <property type="match status" value="1"/>
</dbReference>
<dbReference type="Proteomes" id="UP000813427">
    <property type="component" value="Unassembled WGS sequence"/>
</dbReference>
<name>A0A8K0SC97_9HYPO</name>
<dbReference type="EMBL" id="JAGPXF010000001">
    <property type="protein sequence ID" value="KAH7263664.1"/>
    <property type="molecule type" value="Genomic_DNA"/>
</dbReference>
<proteinExistence type="predicted"/>
<accession>A0A8K0SC97</accession>
<protein>
    <recommendedName>
        <fullName evidence="3">Condensation domain-containing protein</fullName>
    </recommendedName>
</protein>